<dbReference type="InterPro" id="IPR021923">
    <property type="entry name" value="DUF3536"/>
</dbReference>
<dbReference type="GO" id="GO:0005975">
    <property type="term" value="P:carbohydrate metabolic process"/>
    <property type="evidence" value="ECO:0007669"/>
    <property type="project" value="InterPro"/>
</dbReference>
<proteinExistence type="inferred from homology"/>
<gene>
    <name evidence="4" type="ORF">HLVA_12520</name>
</gene>
<organism evidence="4 5">
    <name type="scientific">Haliovirga abyssi</name>
    <dbReference type="NCBI Taxonomy" id="2996794"/>
    <lineage>
        <taxon>Bacteria</taxon>
        <taxon>Fusobacteriati</taxon>
        <taxon>Fusobacteriota</taxon>
        <taxon>Fusobacteriia</taxon>
        <taxon>Fusobacteriales</taxon>
        <taxon>Haliovirgaceae</taxon>
        <taxon>Haliovirga</taxon>
    </lineage>
</organism>
<evidence type="ECO:0000313" key="5">
    <source>
        <dbReference type="Proteomes" id="UP001321582"/>
    </source>
</evidence>
<name>A0AAU9DQD9_9FUSO</name>
<dbReference type="Gene3D" id="3.20.110.20">
    <property type="match status" value="1"/>
</dbReference>
<dbReference type="PANTHER" id="PTHR36306">
    <property type="entry name" value="ALPHA-AMYLASE-RELATED-RELATED"/>
    <property type="match status" value="1"/>
</dbReference>
<dbReference type="InterPro" id="IPR011330">
    <property type="entry name" value="Glyco_hydro/deAcase_b/a-brl"/>
</dbReference>
<protein>
    <submittedName>
        <fullName evidence="4">Glycoside hydrolase</fullName>
    </submittedName>
</protein>
<dbReference type="AlphaFoldDB" id="A0AAU9DQD9"/>
<reference evidence="4 5" key="1">
    <citation type="submission" date="2022-11" db="EMBL/GenBank/DDBJ databases">
        <title>Haliovirga abyssi gen. nov., sp. nov., a mesophilic fermentative bacterium isolated from the Iheya North hydrothermal field and the proposal of Haliovirgaceae fam. nov.</title>
        <authorList>
            <person name="Miyazaki U."/>
            <person name="Tame A."/>
            <person name="Miyazaki J."/>
            <person name="Takai K."/>
            <person name="Sawayama S."/>
            <person name="Kitajima M."/>
            <person name="Okamoto A."/>
            <person name="Nakagawa S."/>
        </authorList>
    </citation>
    <scope>NUCLEOTIDE SEQUENCE [LARGE SCALE GENOMIC DNA]</scope>
    <source>
        <strain evidence="4 5">IC12</strain>
    </source>
</reference>
<comment type="similarity">
    <text evidence="1">Belongs to the glycosyl hydrolase 57 family.</text>
</comment>
<accession>A0AAU9DQD9</accession>
<dbReference type="CDD" id="cd10797">
    <property type="entry name" value="GH57N_APU_like_1"/>
    <property type="match status" value="1"/>
</dbReference>
<keyword evidence="2" id="KW-0119">Carbohydrate metabolism</keyword>
<evidence type="ECO:0000313" key="4">
    <source>
        <dbReference type="EMBL" id="BDU50683.1"/>
    </source>
</evidence>
<sequence>MKNKKDIKKSYLVIHGHFYQPPRENPWLEAIEIQKSAHPFHDWNERINEECYRPNAFSKIFNSKGEIIKVVNNYSKMSFNFGPTLLSWLEKNDFETYNRILEADKESLKEYSGHGNALAQVYNHIIMPLADKEDKNTQILWGIKDFESRFKRKPEGMWLAETAIDYKTVDALIENDIKFTILSPYQAKNTREMEKKEWKDVLGGKIDSTKPYRCYSKTYPNKYIDIFFYDGPISSSIGFEDTVKDSSKYISRLKLALNEKAEHSQIVNIATDGETYGHHKKFADLTLAHLLFDLAPKNNFEVINYGYYLEKFGVVDEVELNEGKGEGTSWSCAHGVDRWKDDCGCNSGGNYGWNQKWRKPLRDGLNKLRDILKEIYGKEATPYFKDIWKARNEYVDVVLNRSLKNVNDYFKRNLKKEVDTEEQEFLLKLLEIQRNLLLMFTSCGWFFDEISGLETIQILSYASKAIQLAQDYTNQDIEKIFTNYLEEAKSNIKEFGTGKDIYFNMVKSRIVDFDKMVAHYAISSSFYKYSKKSEIFTYEIERDDFSKIEDGNLILNIGKVKIKNLITNEFRYVMYGVLKFGNMDFRCSVKNIFSNTEYFEIKREILKKIEKKFSIVESMRALDMYINSEYYTFNELLLETKRKILKKVTGKFFEDYKNTYEKIYTESSQVISALLDAELSIPEEYRIAAEYTFKNKITNLLEEFLENLNSQSSESELVSAIMSSKKLNYKIVNDKMKDRLKEKLNILIDELQFEKIEIIEDILKLFNISKLLKIDISTNHSQEKVYKFGLENYDKLSDINKNKFIELIKNLKFSEKTFDVIN</sequence>
<dbReference type="RefSeq" id="WP_307903545.1">
    <property type="nucleotide sequence ID" value="NZ_AP027059.1"/>
</dbReference>
<evidence type="ECO:0000256" key="2">
    <source>
        <dbReference type="ARBA" id="ARBA00023277"/>
    </source>
</evidence>
<evidence type="ECO:0000256" key="1">
    <source>
        <dbReference type="ARBA" id="ARBA00006821"/>
    </source>
</evidence>
<feature type="domain" description="Glycoside hydrolase family 57 N-terminal" evidence="3">
    <location>
        <begin position="45"/>
        <end position="285"/>
    </location>
</feature>
<dbReference type="Pfam" id="PF12055">
    <property type="entry name" value="DUF3536"/>
    <property type="match status" value="1"/>
</dbReference>
<dbReference type="SUPFAM" id="SSF88713">
    <property type="entry name" value="Glycoside hydrolase/deacetylase"/>
    <property type="match status" value="1"/>
</dbReference>
<keyword evidence="5" id="KW-1185">Reference proteome</keyword>
<evidence type="ECO:0000259" key="3">
    <source>
        <dbReference type="Pfam" id="PF03065"/>
    </source>
</evidence>
<dbReference type="GO" id="GO:0016787">
    <property type="term" value="F:hydrolase activity"/>
    <property type="evidence" value="ECO:0007669"/>
    <property type="project" value="UniProtKB-KW"/>
</dbReference>
<dbReference type="KEGG" id="haby:HLVA_12520"/>
<dbReference type="Pfam" id="PF03065">
    <property type="entry name" value="Glyco_hydro_57"/>
    <property type="match status" value="1"/>
</dbReference>
<dbReference type="InterPro" id="IPR004300">
    <property type="entry name" value="Glyco_hydro_57_N"/>
</dbReference>
<keyword evidence="4" id="KW-0378">Hydrolase</keyword>
<dbReference type="PANTHER" id="PTHR36306:SF3">
    <property type="entry name" value="GLYCOSIDE HYDROLASE FAMILY 57"/>
    <property type="match status" value="1"/>
</dbReference>
<dbReference type="EMBL" id="AP027059">
    <property type="protein sequence ID" value="BDU50683.1"/>
    <property type="molecule type" value="Genomic_DNA"/>
</dbReference>
<dbReference type="InterPro" id="IPR052046">
    <property type="entry name" value="GH57_Enzymes"/>
</dbReference>
<dbReference type="Proteomes" id="UP001321582">
    <property type="component" value="Chromosome"/>
</dbReference>